<dbReference type="PROSITE" id="PS50110">
    <property type="entry name" value="RESPONSE_REGULATORY"/>
    <property type="match status" value="1"/>
</dbReference>
<dbReference type="PROSITE" id="PS50887">
    <property type="entry name" value="GGDEF"/>
    <property type="match status" value="1"/>
</dbReference>
<dbReference type="GO" id="GO:0000160">
    <property type="term" value="P:phosphorelay signal transduction system"/>
    <property type="evidence" value="ECO:0007669"/>
    <property type="project" value="InterPro"/>
</dbReference>
<dbReference type="InterPro" id="IPR043128">
    <property type="entry name" value="Rev_trsase/Diguanyl_cyclase"/>
</dbReference>
<dbReference type="CDD" id="cd17574">
    <property type="entry name" value="REC_OmpR"/>
    <property type="match status" value="1"/>
</dbReference>
<dbReference type="InterPro" id="IPR029787">
    <property type="entry name" value="Nucleotide_cyclase"/>
</dbReference>
<reference evidence="5 6" key="1">
    <citation type="submission" date="2015-06" db="EMBL/GenBank/DDBJ databases">
        <title>Draft genome assembly of filamentous brackish cyanobacterium Limnoraphis robusta strain CS-951.</title>
        <authorList>
            <person name="Willis A."/>
            <person name="Parks M."/>
            <person name="Burford M.A."/>
        </authorList>
    </citation>
    <scope>NUCLEOTIDE SEQUENCE [LARGE SCALE GENOMIC DNA]</scope>
    <source>
        <strain evidence="5 6">CS-951</strain>
    </source>
</reference>
<evidence type="ECO:0000256" key="1">
    <source>
        <dbReference type="PROSITE-ProRule" id="PRU00169"/>
    </source>
</evidence>
<dbReference type="SMART" id="SM00448">
    <property type="entry name" value="REC"/>
    <property type="match status" value="1"/>
</dbReference>
<evidence type="ECO:0000259" key="3">
    <source>
        <dbReference type="PROSITE" id="PS50883"/>
    </source>
</evidence>
<dbReference type="Gene3D" id="3.30.70.270">
    <property type="match status" value="1"/>
</dbReference>
<accession>A0A0F5YGN9</accession>
<evidence type="ECO:0000259" key="2">
    <source>
        <dbReference type="PROSITE" id="PS50110"/>
    </source>
</evidence>
<proteinExistence type="predicted"/>
<sequence length="560" mass="62875">MTKILIIEDEEAIRENISELLELEGFEVETTTNGIEGLKQAKHIIPDLIICDVMMPKLDGYGVLMELRKHPETANIPFVFLTAKTERTDLRQGMNLGADDYLTKPCSSEELLDAIAARLQRTAQQQEHIKQLERYDQLTGLLNLQALETDGSLQQAIAQRNNQKNLVPFLLLGLDRFQRVNEAIGYPNGDLIFQQLAQRLNQFIQNVEGSQVARVNGDEFAIILPAVSQTSSVADLAQRLLNLVSEPFHLGGKLIPITATIGIAFYPYGSTLEELRRQAGIAMGEAKQLGGNRYQIYTQPLFGSDLSQQFQLMADFRQAWERQELKVYYQPRLDIRRKKIVGVGTAIYWNHPQFGEISQTRISDLIAESGLTITVSEWILKTAFEQAKAWQNSRLFLQVAVPYPESLLTENNSLKKLADWCQESRVDSAHLALEISADLIANAKNLNALAAQLMNIKQLKIQTIISQFNLEHATISYLGELALDGIKLDSSLLQTLSVRSTVIDMISSIAKGLKLKVIADGVETDEQLNLLKKQKCDEVQQVSLVSASEIQKLLRKWSIF</sequence>
<dbReference type="CDD" id="cd01948">
    <property type="entry name" value="EAL"/>
    <property type="match status" value="1"/>
</dbReference>
<dbReference type="Gene3D" id="3.40.50.2300">
    <property type="match status" value="1"/>
</dbReference>
<feature type="domain" description="GGDEF" evidence="4">
    <location>
        <begin position="165"/>
        <end position="299"/>
    </location>
</feature>
<evidence type="ECO:0000259" key="4">
    <source>
        <dbReference type="PROSITE" id="PS50887"/>
    </source>
</evidence>
<dbReference type="OrthoDB" id="9805474at2"/>
<dbReference type="EMBL" id="LATL02000164">
    <property type="protein sequence ID" value="KKD37822.1"/>
    <property type="molecule type" value="Genomic_DNA"/>
</dbReference>
<dbReference type="AlphaFoldDB" id="A0A0F5YGN9"/>
<dbReference type="PANTHER" id="PTHR44757:SF2">
    <property type="entry name" value="BIOFILM ARCHITECTURE MAINTENANCE PROTEIN MBAA"/>
    <property type="match status" value="1"/>
</dbReference>
<protein>
    <submittedName>
        <fullName evidence="5">Histidine kinase</fullName>
    </submittedName>
</protein>
<dbReference type="CDD" id="cd01949">
    <property type="entry name" value="GGDEF"/>
    <property type="match status" value="1"/>
</dbReference>
<dbReference type="NCBIfam" id="TIGR00254">
    <property type="entry name" value="GGDEF"/>
    <property type="match status" value="1"/>
</dbReference>
<dbReference type="Pfam" id="PF00072">
    <property type="entry name" value="Response_reg"/>
    <property type="match status" value="1"/>
</dbReference>
<dbReference type="PROSITE" id="PS50883">
    <property type="entry name" value="EAL"/>
    <property type="match status" value="1"/>
</dbReference>
<evidence type="ECO:0000313" key="5">
    <source>
        <dbReference type="EMBL" id="KKD37822.1"/>
    </source>
</evidence>
<dbReference type="Pfam" id="PF00990">
    <property type="entry name" value="GGDEF"/>
    <property type="match status" value="1"/>
</dbReference>
<dbReference type="Pfam" id="PF00563">
    <property type="entry name" value="EAL"/>
    <property type="match status" value="1"/>
</dbReference>
<dbReference type="SMART" id="SM00052">
    <property type="entry name" value="EAL"/>
    <property type="match status" value="1"/>
</dbReference>
<dbReference type="InterPro" id="IPR000160">
    <property type="entry name" value="GGDEF_dom"/>
</dbReference>
<feature type="domain" description="EAL" evidence="3">
    <location>
        <begin position="309"/>
        <end position="560"/>
    </location>
</feature>
<dbReference type="InterPro" id="IPR001633">
    <property type="entry name" value="EAL_dom"/>
</dbReference>
<evidence type="ECO:0000313" key="6">
    <source>
        <dbReference type="Proteomes" id="UP000033607"/>
    </source>
</evidence>
<dbReference type="RefSeq" id="WP_046278832.1">
    <property type="nucleotide sequence ID" value="NZ_LATL02000164.1"/>
</dbReference>
<dbReference type="SUPFAM" id="SSF52172">
    <property type="entry name" value="CheY-like"/>
    <property type="match status" value="1"/>
</dbReference>
<gene>
    <name evidence="5" type="ORF">WN50_12270</name>
</gene>
<dbReference type="SUPFAM" id="SSF141868">
    <property type="entry name" value="EAL domain-like"/>
    <property type="match status" value="1"/>
</dbReference>
<feature type="modified residue" description="4-aspartylphosphate" evidence="1">
    <location>
        <position position="52"/>
    </location>
</feature>
<keyword evidence="5" id="KW-0808">Transferase</keyword>
<dbReference type="PANTHER" id="PTHR44757">
    <property type="entry name" value="DIGUANYLATE CYCLASE DGCP"/>
    <property type="match status" value="1"/>
</dbReference>
<dbReference type="SMART" id="SM00267">
    <property type="entry name" value="GGDEF"/>
    <property type="match status" value="1"/>
</dbReference>
<dbReference type="Proteomes" id="UP000033607">
    <property type="component" value="Unassembled WGS sequence"/>
</dbReference>
<dbReference type="InterPro" id="IPR035919">
    <property type="entry name" value="EAL_sf"/>
</dbReference>
<name>A0A0F5YGN9_9CYAN</name>
<dbReference type="GO" id="GO:0016301">
    <property type="term" value="F:kinase activity"/>
    <property type="evidence" value="ECO:0007669"/>
    <property type="project" value="UniProtKB-KW"/>
</dbReference>
<comment type="caution">
    <text evidence="5">The sequence shown here is derived from an EMBL/GenBank/DDBJ whole genome shotgun (WGS) entry which is preliminary data.</text>
</comment>
<feature type="domain" description="Response regulatory" evidence="2">
    <location>
        <begin position="3"/>
        <end position="119"/>
    </location>
</feature>
<dbReference type="InterPro" id="IPR052155">
    <property type="entry name" value="Biofilm_reg_signaling"/>
</dbReference>
<dbReference type="InterPro" id="IPR011006">
    <property type="entry name" value="CheY-like_superfamily"/>
</dbReference>
<organism evidence="5 6">
    <name type="scientific">Limnoraphis robusta CS-951</name>
    <dbReference type="NCBI Taxonomy" id="1637645"/>
    <lineage>
        <taxon>Bacteria</taxon>
        <taxon>Bacillati</taxon>
        <taxon>Cyanobacteriota</taxon>
        <taxon>Cyanophyceae</taxon>
        <taxon>Oscillatoriophycideae</taxon>
        <taxon>Oscillatoriales</taxon>
        <taxon>Sirenicapillariaceae</taxon>
        <taxon>Limnoraphis</taxon>
    </lineage>
</organism>
<keyword evidence="1" id="KW-0597">Phosphoprotein</keyword>
<dbReference type="InterPro" id="IPR001789">
    <property type="entry name" value="Sig_transdc_resp-reg_receiver"/>
</dbReference>
<keyword evidence="5" id="KW-0418">Kinase</keyword>
<dbReference type="SUPFAM" id="SSF55073">
    <property type="entry name" value="Nucleotide cyclase"/>
    <property type="match status" value="1"/>
</dbReference>
<dbReference type="Gene3D" id="3.20.20.450">
    <property type="entry name" value="EAL domain"/>
    <property type="match status" value="1"/>
</dbReference>